<dbReference type="EMBL" id="FOTL01000031">
    <property type="protein sequence ID" value="SFL72044.1"/>
    <property type="molecule type" value="Genomic_DNA"/>
</dbReference>
<dbReference type="OrthoDB" id="81290at2157"/>
<dbReference type="InterPro" id="IPR013783">
    <property type="entry name" value="Ig-like_fold"/>
</dbReference>
<accession>A0A1I4K015</accession>
<dbReference type="AlphaFoldDB" id="A0A1I4K015"/>
<evidence type="ECO:0000313" key="2">
    <source>
        <dbReference type="Proteomes" id="UP000183442"/>
    </source>
</evidence>
<dbReference type="Gene3D" id="2.60.40.10">
    <property type="entry name" value="Immunoglobulins"/>
    <property type="match status" value="1"/>
</dbReference>
<dbReference type="RefSeq" id="WP_074798811.1">
    <property type="nucleotide sequence ID" value="NZ_FOTL01000031.1"/>
</dbReference>
<name>A0A1I4K015_METOL</name>
<dbReference type="Proteomes" id="UP000183442">
    <property type="component" value="Unassembled WGS sequence"/>
</dbReference>
<reference evidence="2" key="1">
    <citation type="submission" date="2016-10" db="EMBL/GenBank/DDBJ databases">
        <authorList>
            <person name="Varghese N."/>
        </authorList>
    </citation>
    <scope>NUCLEOTIDE SEQUENCE [LARGE SCALE GENOMIC DNA]</scope>
    <source>
        <strain evidence="2">DSM 16632</strain>
    </source>
</reference>
<organism evidence="1 2">
    <name type="scientific">Methanobrevibacter olleyae</name>
    <dbReference type="NCBI Taxonomy" id="294671"/>
    <lineage>
        <taxon>Archaea</taxon>
        <taxon>Methanobacteriati</taxon>
        <taxon>Methanobacteriota</taxon>
        <taxon>Methanomada group</taxon>
        <taxon>Methanobacteria</taxon>
        <taxon>Methanobacteriales</taxon>
        <taxon>Methanobacteriaceae</taxon>
        <taxon>Methanobrevibacter</taxon>
    </lineage>
</organism>
<gene>
    <name evidence="1" type="ORF">SAMN02910297_01596</name>
</gene>
<sequence length="149" mass="17143">MRIINVYGKHVGAGKIVKFTIAGKTYIKKTNKNGYASLKIKLKPKTYTIVTKYGKFVKKNKITVKPVLTAKNIVKKKRKTIKFYVKLVSIKGKPLARKTVRFRFRGKTYKIKTNKKGIATLKIRNLKKGKYNLYTQYGKAKITNSIKIK</sequence>
<protein>
    <recommendedName>
        <fullName evidence="3">Adhesin-like protein</fullName>
    </recommendedName>
</protein>
<evidence type="ECO:0000313" key="1">
    <source>
        <dbReference type="EMBL" id="SFL72044.1"/>
    </source>
</evidence>
<proteinExistence type="predicted"/>
<evidence type="ECO:0008006" key="3">
    <source>
        <dbReference type="Google" id="ProtNLM"/>
    </source>
</evidence>